<dbReference type="Gene3D" id="3.90.79.10">
    <property type="entry name" value="Nucleoside Triphosphate Pyrophosphohydrolase"/>
    <property type="match status" value="1"/>
</dbReference>
<dbReference type="InterPro" id="IPR045121">
    <property type="entry name" value="CoAse"/>
</dbReference>
<evidence type="ECO:0000313" key="2">
    <source>
        <dbReference type="EMBL" id="PIL29863.1"/>
    </source>
</evidence>
<dbReference type="CDD" id="cd03426">
    <property type="entry name" value="NUDIX_CoAse_Nudt7"/>
    <property type="match status" value="1"/>
</dbReference>
<dbReference type="EMBL" id="AYKW01000018">
    <property type="protein sequence ID" value="PIL29863.1"/>
    <property type="molecule type" value="Genomic_DNA"/>
</dbReference>
<evidence type="ECO:0000313" key="3">
    <source>
        <dbReference type="Proteomes" id="UP000230002"/>
    </source>
</evidence>
<name>A0A2G8S7W2_9APHY</name>
<dbReference type="GO" id="GO:0010945">
    <property type="term" value="F:coenzyme A diphosphatase activity"/>
    <property type="evidence" value="ECO:0007669"/>
    <property type="project" value="InterPro"/>
</dbReference>
<protein>
    <recommendedName>
        <fullName evidence="1">Nudix hydrolase domain-containing protein</fullName>
    </recommendedName>
</protein>
<dbReference type="Pfam" id="PF00293">
    <property type="entry name" value="NUDIX"/>
    <property type="match status" value="1"/>
</dbReference>
<dbReference type="SUPFAM" id="SSF55811">
    <property type="entry name" value="Nudix"/>
    <property type="match status" value="1"/>
</dbReference>
<sequence length="293" mass="32312">MSTALHEVPLQVLSALSLTTRTGVERLRRHQPELVDSFVPFPLSAVLVLLYEKAGELRVLLTTRDKSLRAHPGQVALPGGKVDDTDADVYETAYREAHEEVGLPRHCPYIYTICTLRPYIASSKLLVTPVIALLTDLSVLEKLVPSPGEVDRIFDHPLEAILDPALVANEDLAPKGSEDWIYEEELHCTSDIDLPWLENSTYRMHRFRSRAFAIKGLTSDILIAVAEIVYEKPTTYDRFAPNQLKTFSPILRILLGQIPVQDVASGTSTPIPKVEVGIPSATGLVQAGGQATE</sequence>
<feature type="domain" description="Nudix hydrolase" evidence="1">
    <location>
        <begin position="41"/>
        <end position="179"/>
    </location>
</feature>
<dbReference type="Proteomes" id="UP000230002">
    <property type="component" value="Unassembled WGS sequence"/>
</dbReference>
<dbReference type="AlphaFoldDB" id="A0A2G8S7W2"/>
<gene>
    <name evidence="2" type="ORF">GSI_08070</name>
</gene>
<dbReference type="STRING" id="1077348.A0A2G8S7W2"/>
<evidence type="ECO:0000259" key="1">
    <source>
        <dbReference type="PROSITE" id="PS51462"/>
    </source>
</evidence>
<dbReference type="InterPro" id="IPR015797">
    <property type="entry name" value="NUDIX_hydrolase-like_dom_sf"/>
</dbReference>
<dbReference type="InterPro" id="IPR000086">
    <property type="entry name" value="NUDIX_hydrolase_dom"/>
</dbReference>
<dbReference type="PANTHER" id="PTHR12992:SF45">
    <property type="entry name" value="NUDIX HYDROLASE DOMAIN-CONTAINING PROTEIN"/>
    <property type="match status" value="1"/>
</dbReference>
<dbReference type="PANTHER" id="PTHR12992">
    <property type="entry name" value="NUDIX HYDROLASE"/>
    <property type="match status" value="1"/>
</dbReference>
<organism evidence="2 3">
    <name type="scientific">Ganoderma sinense ZZ0214-1</name>
    <dbReference type="NCBI Taxonomy" id="1077348"/>
    <lineage>
        <taxon>Eukaryota</taxon>
        <taxon>Fungi</taxon>
        <taxon>Dikarya</taxon>
        <taxon>Basidiomycota</taxon>
        <taxon>Agaricomycotina</taxon>
        <taxon>Agaricomycetes</taxon>
        <taxon>Polyporales</taxon>
        <taxon>Polyporaceae</taxon>
        <taxon>Ganoderma</taxon>
    </lineage>
</organism>
<accession>A0A2G8S7W2</accession>
<dbReference type="PROSITE" id="PS51462">
    <property type="entry name" value="NUDIX"/>
    <property type="match status" value="1"/>
</dbReference>
<comment type="caution">
    <text evidence="2">The sequence shown here is derived from an EMBL/GenBank/DDBJ whole genome shotgun (WGS) entry which is preliminary data.</text>
</comment>
<keyword evidence="3" id="KW-1185">Reference proteome</keyword>
<dbReference type="OrthoDB" id="10260614at2759"/>
<dbReference type="GO" id="GO:0015938">
    <property type="term" value="P:coenzyme A catabolic process"/>
    <property type="evidence" value="ECO:0007669"/>
    <property type="project" value="TreeGrafter"/>
</dbReference>
<proteinExistence type="predicted"/>
<reference evidence="2 3" key="1">
    <citation type="journal article" date="2015" name="Sci. Rep.">
        <title>Chromosome-level genome map provides insights into diverse defense mechanisms in the medicinal fungus Ganoderma sinense.</title>
        <authorList>
            <person name="Zhu Y."/>
            <person name="Xu J."/>
            <person name="Sun C."/>
            <person name="Zhou S."/>
            <person name="Xu H."/>
            <person name="Nelson D.R."/>
            <person name="Qian J."/>
            <person name="Song J."/>
            <person name="Luo H."/>
            <person name="Xiang L."/>
            <person name="Li Y."/>
            <person name="Xu Z."/>
            <person name="Ji A."/>
            <person name="Wang L."/>
            <person name="Lu S."/>
            <person name="Hayward A."/>
            <person name="Sun W."/>
            <person name="Li X."/>
            <person name="Schwartz D.C."/>
            <person name="Wang Y."/>
            <person name="Chen S."/>
        </authorList>
    </citation>
    <scope>NUCLEOTIDE SEQUENCE [LARGE SCALE GENOMIC DNA]</scope>
    <source>
        <strain evidence="2 3">ZZ0214-1</strain>
    </source>
</reference>